<evidence type="ECO:0000313" key="4">
    <source>
        <dbReference type="EMBL" id="ETS88175.1"/>
    </source>
</evidence>
<dbReference type="Pfam" id="PF24883">
    <property type="entry name" value="NPHP3_N"/>
    <property type="match status" value="1"/>
</dbReference>
<evidence type="ECO:0000313" key="5">
    <source>
        <dbReference type="Proteomes" id="UP000030651"/>
    </source>
</evidence>
<keyword evidence="5" id="KW-1185">Reference proteome</keyword>
<feature type="domain" description="GPI inositol-deacylase winged helix" evidence="2">
    <location>
        <begin position="545"/>
        <end position="626"/>
    </location>
</feature>
<dbReference type="InterPro" id="IPR027417">
    <property type="entry name" value="P-loop_NTPase"/>
</dbReference>
<dbReference type="EMBL" id="KI912109">
    <property type="protein sequence ID" value="ETS88175.1"/>
    <property type="molecule type" value="Genomic_DNA"/>
</dbReference>
<dbReference type="PANTHER" id="PTHR10039">
    <property type="entry name" value="AMELOGENIN"/>
    <property type="match status" value="1"/>
</dbReference>
<dbReference type="SUPFAM" id="SSF52540">
    <property type="entry name" value="P-loop containing nucleoside triphosphate hydrolases"/>
    <property type="match status" value="1"/>
</dbReference>
<proteinExistence type="predicted"/>
<organism evidence="4 5">
    <name type="scientific">Pestalotiopsis fici (strain W106-1 / CGMCC3.15140)</name>
    <dbReference type="NCBI Taxonomy" id="1229662"/>
    <lineage>
        <taxon>Eukaryota</taxon>
        <taxon>Fungi</taxon>
        <taxon>Dikarya</taxon>
        <taxon>Ascomycota</taxon>
        <taxon>Pezizomycotina</taxon>
        <taxon>Sordariomycetes</taxon>
        <taxon>Xylariomycetidae</taxon>
        <taxon>Amphisphaeriales</taxon>
        <taxon>Sporocadaceae</taxon>
        <taxon>Pestalotiopsis</taxon>
    </lineage>
</organism>
<dbReference type="Proteomes" id="UP000030651">
    <property type="component" value="Unassembled WGS sequence"/>
</dbReference>
<dbReference type="HOGENOM" id="CLU_255118_0_0_1"/>
<dbReference type="GeneID" id="19267016"/>
<dbReference type="Gene3D" id="3.40.50.300">
    <property type="entry name" value="P-loop containing nucleotide triphosphate hydrolases"/>
    <property type="match status" value="1"/>
</dbReference>
<dbReference type="InterPro" id="IPR056884">
    <property type="entry name" value="NPHP3-like_N"/>
</dbReference>
<sequence length="1388" mass="157562">MSQALLRAGPLKADIRLAQALSEFEATLSSDDKARLRSSKSQSQSKSPTVDDVMRFTAEVDAQAKRRLGSGRCFGPRLTNMLQAMQQFAALGDILVGGSQNLIACGVWSVVRMTILAVTLSASGMERLSLLFMSAGRSAPRYQGLALLYARSRHIRDYLAEYMTIVVQVCHYFHDFSHKSTIGQITSSLSDSKIRNAEEELKRWAHLIKDEASFLQAQTTEREAAENSNIRKWLSLSIGSSSLQRKIDKRLQWLNAFSTFDYETPWKQARKRGSSSFFVGIAEYKQWKEKQGPPSLLLSGKMGCGKSVIMANMIDDLSLSCPEDTTIYFFCRHDIPESLKAKTVFGSFAAQISQRHLQTDIMDSVFSDSAPFMSFDKILELLPTMIKRMKAVRLILDGVDECPQEEFDLICTGLRRLRAECSILSCISYRDQADGLQAKVWIEGQAVIVSVPNDNPDIREFVEAELERLREFGDLSIGDPSLLMTIREALLHGANGMFLWVALQLNTICAQKTDNLIRQALEDLPKTLSETFRRILQNSKQEGHCYQTNILKILVGANRPLTVAEFREALSVTPGNISWDPGNMINNIYATLACCGSLVIIDEEEGTVRLLHQSVTQFLHNKTLESGQWSFSAQSAIAHMGDVTITYLNYGVFDKRVSTGVVPQMYAGRVPEKIVSHVIKPFSTVGRKLAKAAMKSRRLSDRDIGVTLSMASNTRQDSKHMSEKFEFLVYALENWLPHTTHMSDTSLMTPLFRRLLDDPSFSDLPWNKDDRLQNTDTVGWGSATVLHIPRRLRWAILHSHCFLFSMELRGSSGVKALLSVVPYLNAILKIEKGLRLSSQLSDKLLRITTAFRASEPTDWLIQMHGYSIRTYLGLLRNREYSTLMWATMRASIYDSYYATQPLLEEAVKHNDVPTVMSLLKKGASLDIYKVEPPLQLAMRSCFYKPENIFMVSCMLRKAGVTNVAQIAFPDIFWFLYIVSVHASHLNENSLGQRLKFDENEESRGVSMAIIERACERGDFCLFRLIKAGLCELNEDKYVELINKALLTRSSERINIVKSIIYVELYSGPFKSPKLQPLMNKARNATKFALARLAQLRDWGSISYFESYYGLSLEQSVDISPGPFYGCVDTRDLDGLRKICKFASNLHSYQSLLAYATASKWESLEEVSDLFEIITYLQVDFQHKHEFGAETRMSFDVWSSWARDFANVNVPTECSERWERTGDLILIFCVRVLHFLSRDDFLLDHNLPGGEFRASRDYDLQRTVGLMLGYINTTLQNLSYSGQTKATWCETVETVLRSFDAILRNPSYMDRTRWNILDIAETLLGNRFIHEWHPASEIHANIRSVYDGEKNKWCRDLYQLMKSLLSRRGILTNVRLHNAEVQVPHSAED</sequence>
<dbReference type="KEGG" id="pfy:PFICI_02003"/>
<evidence type="ECO:0000256" key="1">
    <source>
        <dbReference type="ARBA" id="ARBA00022737"/>
    </source>
</evidence>
<protein>
    <recommendedName>
        <fullName evidence="6">NACHT domain-containing protein</fullName>
    </recommendedName>
</protein>
<keyword evidence="1" id="KW-0677">Repeat</keyword>
<dbReference type="PANTHER" id="PTHR10039:SF10">
    <property type="entry name" value="NACHT DOMAIN-CONTAINING PROTEIN"/>
    <property type="match status" value="1"/>
</dbReference>
<name>W3XQC6_PESFW</name>
<feature type="domain" description="Nephrocystin 3-like N-terminal" evidence="3">
    <location>
        <begin position="278"/>
        <end position="415"/>
    </location>
</feature>
<reference evidence="5" key="1">
    <citation type="journal article" date="2015" name="BMC Genomics">
        <title>Genomic and transcriptomic analysis of the endophytic fungus Pestalotiopsis fici reveals its lifestyle and high potential for synthesis of natural products.</title>
        <authorList>
            <person name="Wang X."/>
            <person name="Zhang X."/>
            <person name="Liu L."/>
            <person name="Xiang M."/>
            <person name="Wang W."/>
            <person name="Sun X."/>
            <person name="Che Y."/>
            <person name="Guo L."/>
            <person name="Liu G."/>
            <person name="Guo L."/>
            <person name="Wang C."/>
            <person name="Yin W.B."/>
            <person name="Stadler M."/>
            <person name="Zhang X."/>
            <person name="Liu X."/>
        </authorList>
    </citation>
    <scope>NUCLEOTIDE SEQUENCE [LARGE SCALE GENOMIC DNA]</scope>
    <source>
        <strain evidence="5">W106-1 / CGMCC3.15140</strain>
    </source>
</reference>
<dbReference type="InterPro" id="IPR054471">
    <property type="entry name" value="GPIID_WHD"/>
</dbReference>
<dbReference type="OrthoDB" id="7464126at2759"/>
<gene>
    <name evidence="4" type="ORF">PFICI_02003</name>
</gene>
<dbReference type="Pfam" id="PF22939">
    <property type="entry name" value="WHD_GPIID"/>
    <property type="match status" value="1"/>
</dbReference>
<dbReference type="RefSeq" id="XP_007828775.1">
    <property type="nucleotide sequence ID" value="XM_007830584.1"/>
</dbReference>
<evidence type="ECO:0008006" key="6">
    <source>
        <dbReference type="Google" id="ProtNLM"/>
    </source>
</evidence>
<dbReference type="InParanoid" id="W3XQC6"/>
<evidence type="ECO:0000259" key="3">
    <source>
        <dbReference type="Pfam" id="PF24883"/>
    </source>
</evidence>
<dbReference type="eggNOG" id="ENOG502SJFX">
    <property type="taxonomic scope" value="Eukaryota"/>
</dbReference>
<accession>W3XQC6</accession>
<evidence type="ECO:0000259" key="2">
    <source>
        <dbReference type="Pfam" id="PF22939"/>
    </source>
</evidence>